<evidence type="ECO:0000256" key="17">
    <source>
        <dbReference type="ARBA" id="ARBA00023180"/>
    </source>
</evidence>
<evidence type="ECO:0000313" key="23">
    <source>
        <dbReference type="EMBL" id="MDR6509370.1"/>
    </source>
</evidence>
<evidence type="ECO:0000256" key="9">
    <source>
        <dbReference type="ARBA" id="ARBA00022723"/>
    </source>
</evidence>
<keyword evidence="9" id="KW-0479">Metal-binding</keyword>
<evidence type="ECO:0000256" key="1">
    <source>
        <dbReference type="ARBA" id="ARBA00004240"/>
    </source>
</evidence>
<keyword evidence="13" id="KW-0862">Zinc</keyword>
<dbReference type="InterPro" id="IPR039866">
    <property type="entry name" value="CPQ"/>
</dbReference>
<evidence type="ECO:0000256" key="13">
    <source>
        <dbReference type="ARBA" id="ARBA00022833"/>
    </source>
</evidence>
<evidence type="ECO:0000259" key="22">
    <source>
        <dbReference type="Pfam" id="PF04389"/>
    </source>
</evidence>
<comment type="subunit">
    <text evidence="19">Homodimer. The monomeric form is inactive while the homodimer is active.</text>
</comment>
<evidence type="ECO:0000256" key="16">
    <source>
        <dbReference type="ARBA" id="ARBA00023145"/>
    </source>
</evidence>
<sequence length="455" mass="46587">MRSLTVRLSAAAAVLSLAPAMVPTLAHAAAPAPDVAWDLVRDLTTQVGPRPAGSPAEARAREWAAARLKQLGFQNVAIEPFTMRAYRRGIDKAELVGFAAQPLAITALGYSGATPEAGITAPLVYFPSLAALEAAPDGSLAGKIAFIDHAMAPTQDGSGYGPYGNVRRQGPGVAVAKGALAVVIRSVGTDKHRNPHTGVISWANGVKPIPAGAVSNPDADQLERLAATGQPLKLHLTLTGQIIDNAPSGNVVGELPGRDPSLPPVLVACHLDSWDLGTGAIDDGAGCAIVAGAALGAQTSGPDGGKPLRTIRVLFAGSEEVGGFGGEAYAQKHGKEPHALAMESDFGADRVWRVITNFAPSADAVKARLVAALNPLGVVPGDGTANGGEDVGAIIAAQKLPVVDLNQDGTHYFDLHHTPDDTLDKIDPATLAQNVAAWQSTLAIVANEPGPIAAR</sequence>
<evidence type="ECO:0000256" key="10">
    <source>
        <dbReference type="ARBA" id="ARBA00022729"/>
    </source>
</evidence>
<evidence type="ECO:0000256" key="5">
    <source>
        <dbReference type="ARBA" id="ARBA00014116"/>
    </source>
</evidence>
<keyword evidence="12" id="KW-0256">Endoplasmic reticulum</keyword>
<keyword evidence="15" id="KW-0482">Metalloprotease</keyword>
<evidence type="ECO:0000256" key="3">
    <source>
        <dbReference type="ARBA" id="ARBA00004555"/>
    </source>
</evidence>
<evidence type="ECO:0000256" key="7">
    <source>
        <dbReference type="ARBA" id="ARBA00022645"/>
    </source>
</evidence>
<keyword evidence="10 21" id="KW-0732">Signal</keyword>
<keyword evidence="8" id="KW-0645">Protease</keyword>
<evidence type="ECO:0000313" key="24">
    <source>
        <dbReference type="Proteomes" id="UP001184150"/>
    </source>
</evidence>
<evidence type="ECO:0000256" key="21">
    <source>
        <dbReference type="SAM" id="SignalP"/>
    </source>
</evidence>
<evidence type="ECO:0000256" key="19">
    <source>
        <dbReference type="ARBA" id="ARBA00025833"/>
    </source>
</evidence>
<dbReference type="SUPFAM" id="SSF53187">
    <property type="entry name" value="Zn-dependent exopeptidases"/>
    <property type="match status" value="1"/>
</dbReference>
<dbReference type="Pfam" id="PF04389">
    <property type="entry name" value="Peptidase_M28"/>
    <property type="match status" value="1"/>
</dbReference>
<evidence type="ECO:0000256" key="18">
    <source>
        <dbReference type="ARBA" id="ARBA00023228"/>
    </source>
</evidence>
<dbReference type="InterPro" id="IPR007484">
    <property type="entry name" value="Peptidase_M28"/>
</dbReference>
<evidence type="ECO:0000256" key="2">
    <source>
        <dbReference type="ARBA" id="ARBA00004371"/>
    </source>
</evidence>
<keyword evidence="24" id="KW-1185">Reference proteome</keyword>
<evidence type="ECO:0000256" key="11">
    <source>
        <dbReference type="ARBA" id="ARBA00022801"/>
    </source>
</evidence>
<dbReference type="Gene3D" id="3.40.630.10">
    <property type="entry name" value="Zn peptidases"/>
    <property type="match status" value="1"/>
</dbReference>
<keyword evidence="17" id="KW-0325">Glycoprotein</keyword>
<evidence type="ECO:0000256" key="15">
    <source>
        <dbReference type="ARBA" id="ARBA00023049"/>
    </source>
</evidence>
<keyword evidence="6" id="KW-0964">Secreted</keyword>
<keyword evidence="18" id="KW-0458">Lysosome</keyword>
<reference evidence="23 24" key="1">
    <citation type="submission" date="2023-07" db="EMBL/GenBank/DDBJ databases">
        <title>Sorghum-associated microbial communities from plants grown in Nebraska, USA.</title>
        <authorList>
            <person name="Schachtman D."/>
        </authorList>
    </citation>
    <scope>NUCLEOTIDE SEQUENCE [LARGE SCALE GENOMIC DNA]</scope>
    <source>
        <strain evidence="23 24">DS1027</strain>
    </source>
</reference>
<evidence type="ECO:0000256" key="20">
    <source>
        <dbReference type="ARBA" id="ARBA00033328"/>
    </source>
</evidence>
<keyword evidence="7" id="KW-0121">Carboxypeptidase</keyword>
<gene>
    <name evidence="23" type="ORF">J2792_000210</name>
</gene>
<accession>A0ABU1MGA9</accession>
<proteinExistence type="predicted"/>
<name>A0ABU1MGA9_9SPHN</name>
<evidence type="ECO:0000256" key="14">
    <source>
        <dbReference type="ARBA" id="ARBA00023034"/>
    </source>
</evidence>
<dbReference type="Proteomes" id="UP001184150">
    <property type="component" value="Unassembled WGS sequence"/>
</dbReference>
<protein>
    <recommendedName>
        <fullName evidence="5">Carboxypeptidase Q</fullName>
    </recommendedName>
    <alternativeName>
        <fullName evidence="20">Plasma glutamate carboxypeptidase</fullName>
    </alternativeName>
</protein>
<dbReference type="RefSeq" id="WP_374709344.1">
    <property type="nucleotide sequence ID" value="NZ_JAVDRD010000001.1"/>
</dbReference>
<evidence type="ECO:0000256" key="4">
    <source>
        <dbReference type="ARBA" id="ARBA00004613"/>
    </source>
</evidence>
<keyword evidence="16" id="KW-0865">Zymogen</keyword>
<dbReference type="PANTHER" id="PTHR12053">
    <property type="entry name" value="PROTEASE FAMILY M28 PLASMA GLUTAMATE CARBOXYPEPTIDASE-RELATED"/>
    <property type="match status" value="1"/>
</dbReference>
<evidence type="ECO:0000256" key="12">
    <source>
        <dbReference type="ARBA" id="ARBA00022824"/>
    </source>
</evidence>
<dbReference type="PANTHER" id="PTHR12053:SF3">
    <property type="entry name" value="CARBOXYPEPTIDASE Q"/>
    <property type="match status" value="1"/>
</dbReference>
<feature type="chain" id="PRO_5045410138" description="Carboxypeptidase Q" evidence="21">
    <location>
        <begin position="29"/>
        <end position="455"/>
    </location>
</feature>
<dbReference type="EMBL" id="JAVDRD010000001">
    <property type="protein sequence ID" value="MDR6509370.1"/>
    <property type="molecule type" value="Genomic_DNA"/>
</dbReference>
<keyword evidence="14" id="KW-0333">Golgi apparatus</keyword>
<comment type="caution">
    <text evidence="23">The sequence shown here is derived from an EMBL/GenBank/DDBJ whole genome shotgun (WGS) entry which is preliminary data.</text>
</comment>
<evidence type="ECO:0000256" key="6">
    <source>
        <dbReference type="ARBA" id="ARBA00022525"/>
    </source>
</evidence>
<organism evidence="23 24">
    <name type="scientific">Novosphingobium capsulatum</name>
    <dbReference type="NCBI Taxonomy" id="13688"/>
    <lineage>
        <taxon>Bacteria</taxon>
        <taxon>Pseudomonadati</taxon>
        <taxon>Pseudomonadota</taxon>
        <taxon>Alphaproteobacteria</taxon>
        <taxon>Sphingomonadales</taxon>
        <taxon>Sphingomonadaceae</taxon>
        <taxon>Novosphingobium</taxon>
    </lineage>
</organism>
<comment type="subcellular location">
    <subcellularLocation>
        <location evidence="1">Endoplasmic reticulum</location>
    </subcellularLocation>
    <subcellularLocation>
        <location evidence="3">Golgi apparatus</location>
    </subcellularLocation>
    <subcellularLocation>
        <location evidence="2">Lysosome</location>
    </subcellularLocation>
    <subcellularLocation>
        <location evidence="4">Secreted</location>
    </subcellularLocation>
</comment>
<feature type="signal peptide" evidence="21">
    <location>
        <begin position="1"/>
        <end position="28"/>
    </location>
</feature>
<evidence type="ECO:0000256" key="8">
    <source>
        <dbReference type="ARBA" id="ARBA00022670"/>
    </source>
</evidence>
<dbReference type="Gene3D" id="3.50.30.30">
    <property type="match status" value="1"/>
</dbReference>
<feature type="domain" description="Peptidase M28" evidence="22">
    <location>
        <begin position="250"/>
        <end position="437"/>
    </location>
</feature>
<keyword evidence="11" id="KW-0378">Hydrolase</keyword>